<dbReference type="Pfam" id="PF00583">
    <property type="entry name" value="Acetyltransf_1"/>
    <property type="match status" value="1"/>
</dbReference>
<name>A0A418PM24_9BACT</name>
<dbReference type="CDD" id="cd04301">
    <property type="entry name" value="NAT_SF"/>
    <property type="match status" value="1"/>
</dbReference>
<keyword evidence="2" id="KW-0012">Acyltransferase</keyword>
<evidence type="ECO:0000256" key="2">
    <source>
        <dbReference type="ARBA" id="ARBA00023315"/>
    </source>
</evidence>
<dbReference type="Proteomes" id="UP000283522">
    <property type="component" value="Unassembled WGS sequence"/>
</dbReference>
<organism evidence="4 5">
    <name type="scientific">Algoriphagus lacus</name>
    <dbReference type="NCBI Taxonomy" id="2056311"/>
    <lineage>
        <taxon>Bacteria</taxon>
        <taxon>Pseudomonadati</taxon>
        <taxon>Bacteroidota</taxon>
        <taxon>Cytophagia</taxon>
        <taxon>Cytophagales</taxon>
        <taxon>Cyclobacteriaceae</taxon>
        <taxon>Algoriphagus</taxon>
    </lineage>
</organism>
<dbReference type="OrthoDB" id="1342666at2"/>
<gene>
    <name evidence="4" type="ORF">D0X99_19520</name>
</gene>
<reference evidence="4 5" key="1">
    <citation type="submission" date="2018-09" db="EMBL/GenBank/DDBJ databases">
        <authorList>
            <person name="Wang X."/>
            <person name="Du Z."/>
        </authorList>
    </citation>
    <scope>NUCLEOTIDE SEQUENCE [LARGE SCALE GENOMIC DNA]</scope>
    <source>
        <strain evidence="4 5">N3</strain>
    </source>
</reference>
<dbReference type="RefSeq" id="WP_119479558.1">
    <property type="nucleotide sequence ID" value="NZ_QXML01000015.1"/>
</dbReference>
<evidence type="ECO:0000256" key="1">
    <source>
        <dbReference type="ARBA" id="ARBA00022679"/>
    </source>
</evidence>
<evidence type="ECO:0000313" key="4">
    <source>
        <dbReference type="EMBL" id="RIW12274.1"/>
    </source>
</evidence>
<feature type="domain" description="N-acetyltransferase" evidence="3">
    <location>
        <begin position="77"/>
        <end position="233"/>
    </location>
</feature>
<dbReference type="InterPro" id="IPR050680">
    <property type="entry name" value="YpeA/RimI_acetyltransf"/>
</dbReference>
<keyword evidence="1 4" id="KW-0808">Transferase</keyword>
<dbReference type="InterPro" id="IPR016181">
    <property type="entry name" value="Acyl_CoA_acyltransferase"/>
</dbReference>
<keyword evidence="5" id="KW-1185">Reference proteome</keyword>
<dbReference type="PROSITE" id="PS51186">
    <property type="entry name" value="GNAT"/>
    <property type="match status" value="1"/>
</dbReference>
<proteinExistence type="predicted"/>
<dbReference type="EMBL" id="QXML01000015">
    <property type="protein sequence ID" value="RIW12274.1"/>
    <property type="molecule type" value="Genomic_DNA"/>
</dbReference>
<comment type="caution">
    <text evidence="4">The sequence shown here is derived from an EMBL/GenBank/DDBJ whole genome shotgun (WGS) entry which is preliminary data.</text>
</comment>
<evidence type="ECO:0000259" key="3">
    <source>
        <dbReference type="PROSITE" id="PS51186"/>
    </source>
</evidence>
<dbReference type="GO" id="GO:0016747">
    <property type="term" value="F:acyltransferase activity, transferring groups other than amino-acyl groups"/>
    <property type="evidence" value="ECO:0007669"/>
    <property type="project" value="InterPro"/>
</dbReference>
<dbReference type="AlphaFoldDB" id="A0A418PM24"/>
<dbReference type="SUPFAM" id="SSF55729">
    <property type="entry name" value="Acyl-CoA N-acyltransferases (Nat)"/>
    <property type="match status" value="1"/>
</dbReference>
<dbReference type="PANTHER" id="PTHR43420">
    <property type="entry name" value="ACETYLTRANSFERASE"/>
    <property type="match status" value="1"/>
</dbReference>
<dbReference type="InterPro" id="IPR000182">
    <property type="entry name" value="GNAT_dom"/>
</dbReference>
<accession>A0A418PM24</accession>
<dbReference type="Gene3D" id="3.40.630.30">
    <property type="match status" value="1"/>
</dbReference>
<sequence>MLLSPLPFDSDLFGYPVGKCQIAGDWDEESFLRQAKDYRLVYIFSKKTLKNNSTCIHLADTKLTFEKGIQELESSDPVIVPYSGELTEPLLNLALASGGFSRFHTDPGFVKGEYGKLYSLWIKNALAQNEVLIADQMSGFVSCSISGEKSNIGLIAVDKNQRGMGWGKRLILAAENFAQKKGAKSMTIGTQEANIPAIALYRSLGYEVVERMYVYHYRPLGKIPSVEMTNSLPLK</sequence>
<protein>
    <submittedName>
        <fullName evidence="4">GNAT family N-acetyltransferase</fullName>
    </submittedName>
</protein>
<evidence type="ECO:0000313" key="5">
    <source>
        <dbReference type="Proteomes" id="UP000283522"/>
    </source>
</evidence>